<comment type="caution">
    <text evidence="3">The sequence shown here is derived from an EMBL/GenBank/DDBJ whole genome shotgun (WGS) entry which is preliminary data.</text>
</comment>
<evidence type="ECO:0000256" key="1">
    <source>
        <dbReference type="SAM" id="Phobius"/>
    </source>
</evidence>
<name>A0ABR8UMD2_9MICC</name>
<dbReference type="RefSeq" id="WP_191806140.1">
    <property type="nucleotide sequence ID" value="NZ_JACSQD010000001.1"/>
</dbReference>
<feature type="transmembrane region" description="Helical" evidence="1">
    <location>
        <begin position="89"/>
        <end position="120"/>
    </location>
</feature>
<feature type="domain" description="CAAX prenyl protease 2/Lysostaphin resistance protein A-like" evidence="2">
    <location>
        <begin position="135"/>
        <end position="227"/>
    </location>
</feature>
<dbReference type="Pfam" id="PF02517">
    <property type="entry name" value="Rce1-like"/>
    <property type="match status" value="1"/>
</dbReference>
<feature type="transmembrane region" description="Helical" evidence="1">
    <location>
        <begin position="170"/>
        <end position="190"/>
    </location>
</feature>
<keyword evidence="3" id="KW-0645">Protease</keyword>
<keyword evidence="3" id="KW-0482">Metalloprotease</keyword>
<feature type="transmembrane region" description="Helical" evidence="1">
    <location>
        <begin position="49"/>
        <end position="69"/>
    </location>
</feature>
<evidence type="ECO:0000259" key="2">
    <source>
        <dbReference type="Pfam" id="PF02517"/>
    </source>
</evidence>
<feature type="transmembrane region" description="Helical" evidence="1">
    <location>
        <begin position="245"/>
        <end position="264"/>
    </location>
</feature>
<reference evidence="3 4" key="1">
    <citation type="submission" date="2020-08" db="EMBL/GenBank/DDBJ databases">
        <title>A Genomic Blueprint of the Chicken Gut Microbiome.</title>
        <authorList>
            <person name="Gilroy R."/>
            <person name="Ravi A."/>
            <person name="Getino M."/>
            <person name="Pursley I."/>
            <person name="Horton D.L."/>
            <person name="Alikhan N.-F."/>
            <person name="Baker D."/>
            <person name="Gharbi K."/>
            <person name="Hall N."/>
            <person name="Watson M."/>
            <person name="Adriaenssens E.M."/>
            <person name="Foster-Nyarko E."/>
            <person name="Jarju S."/>
            <person name="Secka A."/>
            <person name="Antonio M."/>
            <person name="Oren A."/>
            <person name="Chaudhuri R."/>
            <person name="La Ragione R.M."/>
            <person name="Hildebrand F."/>
            <person name="Pallen M.J."/>
        </authorList>
    </citation>
    <scope>NUCLEOTIDE SEQUENCE [LARGE SCALE GENOMIC DNA]</scope>
    <source>
        <strain evidence="3 4">Sa2CUA1</strain>
    </source>
</reference>
<sequence>MAARLLAPGVWELAGFAARVLLPVVGLGMALAVLYWLTKSNDPAALPSLVLRIAAGAAVSACVLGWMFGPARRHAPSRIGRPGRGSGVVPFPVGLLAFVLGGAAWLVPAVAGFAVLGFLGFPLNAVAAPAELAATVLLILAAVLLCEAIPEEVVFRGYLMRVLGERLSGWWTNVVQAALFTAFALVLRGWTGTADLLLFLSMGLGLGYLRLVTGSVWTTVGFHTAFQTGAQLALTHNAVDFPGSAGLSMLALGVVPFAAGIILLDSLARIRPGAFAGRK</sequence>
<dbReference type="EMBL" id="JACSQD010000001">
    <property type="protein sequence ID" value="MBD7993709.1"/>
    <property type="molecule type" value="Genomic_DNA"/>
</dbReference>
<keyword evidence="1" id="KW-0472">Membrane</keyword>
<evidence type="ECO:0000313" key="4">
    <source>
        <dbReference type="Proteomes" id="UP000609874"/>
    </source>
</evidence>
<dbReference type="Proteomes" id="UP000609874">
    <property type="component" value="Unassembled WGS sequence"/>
</dbReference>
<gene>
    <name evidence="3" type="ORF">H9639_00100</name>
</gene>
<evidence type="ECO:0000313" key="3">
    <source>
        <dbReference type="EMBL" id="MBD7993709.1"/>
    </source>
</evidence>
<protein>
    <submittedName>
        <fullName evidence="3">CPBP family intramembrane metalloprotease</fullName>
    </submittedName>
</protein>
<feature type="transmembrane region" description="Helical" evidence="1">
    <location>
        <begin position="132"/>
        <end position="150"/>
    </location>
</feature>
<keyword evidence="1" id="KW-0812">Transmembrane</keyword>
<accession>A0ABR8UMD2</accession>
<feature type="transmembrane region" description="Helical" evidence="1">
    <location>
        <begin position="197"/>
        <end position="225"/>
    </location>
</feature>
<proteinExistence type="predicted"/>
<feature type="transmembrane region" description="Helical" evidence="1">
    <location>
        <begin position="16"/>
        <end position="37"/>
    </location>
</feature>
<organism evidence="3 4">
    <name type="scientific">Arthrobacter gallicola</name>
    <dbReference type="NCBI Taxonomy" id="2762225"/>
    <lineage>
        <taxon>Bacteria</taxon>
        <taxon>Bacillati</taxon>
        <taxon>Actinomycetota</taxon>
        <taxon>Actinomycetes</taxon>
        <taxon>Micrococcales</taxon>
        <taxon>Micrococcaceae</taxon>
        <taxon>Arthrobacter</taxon>
    </lineage>
</organism>
<keyword evidence="4" id="KW-1185">Reference proteome</keyword>
<keyword evidence="1" id="KW-1133">Transmembrane helix</keyword>
<dbReference type="InterPro" id="IPR003675">
    <property type="entry name" value="Rce1/LyrA-like_dom"/>
</dbReference>
<keyword evidence="3" id="KW-0378">Hydrolase</keyword>
<dbReference type="GO" id="GO:0008237">
    <property type="term" value="F:metallopeptidase activity"/>
    <property type="evidence" value="ECO:0007669"/>
    <property type="project" value="UniProtKB-KW"/>
</dbReference>